<dbReference type="GO" id="GO:0042597">
    <property type="term" value="C:periplasmic space"/>
    <property type="evidence" value="ECO:0007669"/>
    <property type="project" value="UniProtKB-SubCell"/>
</dbReference>
<comment type="similarity">
    <text evidence="2">Belongs to the bacterial solute-binding protein SsuA/TauA family.</text>
</comment>
<dbReference type="AlphaFoldDB" id="A0A916UYY5"/>
<comment type="subcellular location">
    <subcellularLocation>
        <location evidence="1">Periplasm</location>
    </subcellularLocation>
</comment>
<keyword evidence="7" id="KW-1185">Reference proteome</keyword>
<evidence type="ECO:0000313" key="7">
    <source>
        <dbReference type="Proteomes" id="UP000637002"/>
    </source>
</evidence>
<dbReference type="Pfam" id="PF09084">
    <property type="entry name" value="NMT1"/>
    <property type="match status" value="1"/>
</dbReference>
<dbReference type="Gene3D" id="3.40.190.10">
    <property type="entry name" value="Periplasmic binding protein-like II"/>
    <property type="match status" value="2"/>
</dbReference>
<evidence type="ECO:0000256" key="3">
    <source>
        <dbReference type="ARBA" id="ARBA00022729"/>
    </source>
</evidence>
<gene>
    <name evidence="6" type="primary">ssuA</name>
    <name evidence="6" type="ORF">GCM10010994_57670</name>
</gene>
<dbReference type="PANTHER" id="PTHR30024:SF47">
    <property type="entry name" value="TAURINE-BINDING PERIPLASMIC PROTEIN"/>
    <property type="match status" value="1"/>
</dbReference>
<evidence type="ECO:0000256" key="2">
    <source>
        <dbReference type="ARBA" id="ARBA00010742"/>
    </source>
</evidence>
<sequence length="305" mass="31952">MRPSFILRVAALALLPMAAHAGEPVKLGLAPTSDFLAAYVALDQGLFRKHGLDVTYVPAMGGTAMPALTAGSFDVLGSGVPSALSAADAGLTLKIIAGGSVLPTFGKLGIVARAGSGINAPADFVGRKVAVSGLNSILHIAARNWLMENGVDPGRVKWVEVQFAQHADVMKGGQVDAAVMTDPFFSRAVDQAVGYAAGPVYEKAPAGVMLGSYVATDDWIARHPAELAAFRAALDDGRRFVADNKPAALESLARYTKLPPDALKLLGFPNLQSTVAPANIDWWIAAMQRQKLFLTDPKAADIIQP</sequence>
<evidence type="ECO:0000256" key="1">
    <source>
        <dbReference type="ARBA" id="ARBA00004418"/>
    </source>
</evidence>
<dbReference type="InterPro" id="IPR015168">
    <property type="entry name" value="SsuA/THI5"/>
</dbReference>
<organism evidence="6 7">
    <name type="scientific">Chelatococcus reniformis</name>
    <dbReference type="NCBI Taxonomy" id="1494448"/>
    <lineage>
        <taxon>Bacteria</taxon>
        <taxon>Pseudomonadati</taxon>
        <taxon>Pseudomonadota</taxon>
        <taxon>Alphaproteobacteria</taxon>
        <taxon>Hyphomicrobiales</taxon>
        <taxon>Chelatococcaceae</taxon>
        <taxon>Chelatococcus</taxon>
    </lineage>
</organism>
<dbReference type="EMBL" id="BMGG01000012">
    <property type="protein sequence ID" value="GGC92312.1"/>
    <property type="molecule type" value="Genomic_DNA"/>
</dbReference>
<dbReference type="RefSeq" id="WP_188612634.1">
    <property type="nucleotide sequence ID" value="NZ_BMGG01000012.1"/>
</dbReference>
<name>A0A916UYY5_9HYPH</name>
<evidence type="ECO:0000259" key="5">
    <source>
        <dbReference type="Pfam" id="PF09084"/>
    </source>
</evidence>
<reference evidence="6" key="2">
    <citation type="submission" date="2020-09" db="EMBL/GenBank/DDBJ databases">
        <authorList>
            <person name="Sun Q."/>
            <person name="Zhou Y."/>
        </authorList>
    </citation>
    <scope>NUCLEOTIDE SEQUENCE</scope>
    <source>
        <strain evidence="6">CGMCC 1.12919</strain>
    </source>
</reference>
<evidence type="ECO:0000313" key="6">
    <source>
        <dbReference type="EMBL" id="GGC92312.1"/>
    </source>
</evidence>
<feature type="signal peptide" evidence="4">
    <location>
        <begin position="1"/>
        <end position="21"/>
    </location>
</feature>
<proteinExistence type="inferred from homology"/>
<dbReference type="GO" id="GO:0042918">
    <property type="term" value="P:alkanesulfonate transmembrane transport"/>
    <property type="evidence" value="ECO:0007669"/>
    <property type="project" value="TreeGrafter"/>
</dbReference>
<protein>
    <submittedName>
        <fullName evidence="6">Sulfonate ABC transporter substrate-binding protein</fullName>
    </submittedName>
</protein>
<comment type="caution">
    <text evidence="6">The sequence shown here is derived from an EMBL/GenBank/DDBJ whole genome shotgun (WGS) entry which is preliminary data.</text>
</comment>
<feature type="chain" id="PRO_5037274916" evidence="4">
    <location>
        <begin position="22"/>
        <end position="305"/>
    </location>
</feature>
<dbReference type="Proteomes" id="UP000637002">
    <property type="component" value="Unassembled WGS sequence"/>
</dbReference>
<feature type="domain" description="SsuA/THI5-like" evidence="5">
    <location>
        <begin position="34"/>
        <end position="244"/>
    </location>
</feature>
<dbReference type="SUPFAM" id="SSF53850">
    <property type="entry name" value="Periplasmic binding protein-like II"/>
    <property type="match status" value="1"/>
</dbReference>
<keyword evidence="3 4" id="KW-0732">Signal</keyword>
<dbReference type="PANTHER" id="PTHR30024">
    <property type="entry name" value="ALIPHATIC SULFONATES-BINDING PROTEIN-RELATED"/>
    <property type="match status" value="1"/>
</dbReference>
<evidence type="ECO:0000256" key="4">
    <source>
        <dbReference type="SAM" id="SignalP"/>
    </source>
</evidence>
<accession>A0A916UYY5</accession>
<reference evidence="6" key="1">
    <citation type="journal article" date="2014" name="Int. J. Syst. Evol. Microbiol.">
        <title>Complete genome sequence of Corynebacterium casei LMG S-19264T (=DSM 44701T), isolated from a smear-ripened cheese.</title>
        <authorList>
            <consortium name="US DOE Joint Genome Institute (JGI-PGF)"/>
            <person name="Walter F."/>
            <person name="Albersmeier A."/>
            <person name="Kalinowski J."/>
            <person name="Ruckert C."/>
        </authorList>
    </citation>
    <scope>NUCLEOTIDE SEQUENCE</scope>
    <source>
        <strain evidence="6">CGMCC 1.12919</strain>
    </source>
</reference>